<evidence type="ECO:0000313" key="5">
    <source>
        <dbReference type="EMBL" id="KAG2459364.1"/>
    </source>
</evidence>
<reference evidence="5 6" key="1">
    <citation type="journal article" date="2021" name="Cell">
        <title>Tracing the genetic footprints of vertebrate landing in non-teleost ray-finned fishes.</title>
        <authorList>
            <person name="Bi X."/>
            <person name="Wang K."/>
            <person name="Yang L."/>
            <person name="Pan H."/>
            <person name="Jiang H."/>
            <person name="Wei Q."/>
            <person name="Fang M."/>
            <person name="Yu H."/>
            <person name="Zhu C."/>
            <person name="Cai Y."/>
            <person name="He Y."/>
            <person name="Gan X."/>
            <person name="Zeng H."/>
            <person name="Yu D."/>
            <person name="Zhu Y."/>
            <person name="Jiang H."/>
            <person name="Qiu Q."/>
            <person name="Yang H."/>
            <person name="Zhang Y.E."/>
            <person name="Wang W."/>
            <person name="Zhu M."/>
            <person name="He S."/>
            <person name="Zhang G."/>
        </authorList>
    </citation>
    <scope>NUCLEOTIDE SEQUENCE [LARGE SCALE GENOMIC DNA]</scope>
    <source>
        <strain evidence="5">Bchr_013</strain>
    </source>
</reference>
<feature type="non-terminal residue" evidence="5">
    <location>
        <position position="974"/>
    </location>
</feature>
<dbReference type="EMBL" id="JAATIS010005477">
    <property type="protein sequence ID" value="KAG2459364.1"/>
    <property type="molecule type" value="Genomic_DNA"/>
</dbReference>
<dbReference type="Pfam" id="PF24778">
    <property type="entry name" value="Ig-CFAP74_3rd"/>
    <property type="match status" value="1"/>
</dbReference>
<dbReference type="AlphaFoldDB" id="A0A8X7X1R6"/>
<proteinExistence type="predicted"/>
<feature type="compositionally biased region" description="Polar residues" evidence="1">
    <location>
        <begin position="9"/>
        <end position="23"/>
    </location>
</feature>
<dbReference type="InterPro" id="IPR056306">
    <property type="entry name" value="Ig-CFAP74_2nd"/>
</dbReference>
<dbReference type="Pfam" id="PF24798">
    <property type="entry name" value="Ig-CFAP74_4th"/>
    <property type="match status" value="1"/>
</dbReference>
<evidence type="ECO:0000259" key="4">
    <source>
        <dbReference type="Pfam" id="PF24798"/>
    </source>
</evidence>
<feature type="domain" description="CFAP74 fourth Ig-like" evidence="4">
    <location>
        <begin position="246"/>
        <end position="340"/>
    </location>
</feature>
<accession>A0A8X7X1R6</accession>
<dbReference type="Proteomes" id="UP000886611">
    <property type="component" value="Unassembled WGS sequence"/>
</dbReference>
<dbReference type="InterPro" id="IPR056307">
    <property type="entry name" value="Ig-CFAP74_3rd"/>
</dbReference>
<evidence type="ECO:0000259" key="3">
    <source>
        <dbReference type="Pfam" id="PF24778"/>
    </source>
</evidence>
<name>A0A8X7X1R6_POLSE</name>
<feature type="compositionally biased region" description="Polar residues" evidence="1">
    <location>
        <begin position="502"/>
        <end position="515"/>
    </location>
</feature>
<dbReference type="Gene3D" id="2.60.40.10">
    <property type="entry name" value="Immunoglobulins"/>
    <property type="match status" value="3"/>
</dbReference>
<feature type="region of interest" description="Disordered" evidence="1">
    <location>
        <begin position="460"/>
        <end position="524"/>
    </location>
</feature>
<evidence type="ECO:0000259" key="2">
    <source>
        <dbReference type="Pfam" id="PF24770"/>
    </source>
</evidence>
<dbReference type="InterPro" id="IPR013783">
    <property type="entry name" value="Ig-like_fold"/>
</dbReference>
<dbReference type="PANTHER" id="PTHR22538:SF0">
    <property type="entry name" value="CILIA- AND FLAGELLA-ASSOCIATED PROTEIN 74"/>
    <property type="match status" value="1"/>
</dbReference>
<dbReference type="PANTHER" id="PTHR22538">
    <property type="entry name" value="CILIA- AND FLAGELLA-ASSOCIATED PROTEIN 74"/>
    <property type="match status" value="1"/>
</dbReference>
<keyword evidence="6" id="KW-1185">Reference proteome</keyword>
<dbReference type="Pfam" id="PF24770">
    <property type="entry name" value="Ig-CFAP74_2"/>
    <property type="match status" value="1"/>
</dbReference>
<comment type="caution">
    <text evidence="5">The sequence shown here is derived from an EMBL/GenBank/DDBJ whole genome shotgun (WGS) entry which is preliminary data.</text>
</comment>
<protein>
    <submittedName>
        <fullName evidence="5">CFA74 protein</fullName>
    </submittedName>
</protein>
<feature type="region of interest" description="Disordered" evidence="1">
    <location>
        <begin position="1"/>
        <end position="32"/>
    </location>
</feature>
<sequence length="974" mass="107358">MVKRDSDTSSRTQKIQEMPNSTGEEILHEADPTIENESLMSEQPKTDRTEKLLVTHSEPVIVECDEIQIEAGNGRKGEIAPYGCIKLQVIFTPIVPGEVHMSFDIVFSDPNSKSIPIHVCGVASDMPVWVTRPNIDFKICMYDRLYQDSISVRSRSNISLQLTFEVCKELRNHMEILPKTGFIQAQSTFNAQLKFLPRQSLADDAEGYFDKDTGVLEVPMIIHVADQTRAIPFAVHAVVTTSDLEFNKAVLDFGHCSLFHSVQFSIQITNHSLLPQDFGFVQLPQCIDIQPNDGFGTLLPLETFDLNVIFSPEIAKEYKFDLICKCLTNREFKLSCIGVGVHPPLELSHSLVQFRATAIYDASTVIIYVINSHTSLNELSHPASLVGKGEIAPVGPTAFEFAVPEHLDITVAPSVGTVMPGEKCLVRVTFRPKISDQAIKEEAVRMILLAEEGKILQEKTEKDESNTLKAESESLPYSVTKKSTRQTSPVTPVQASKEKTVKTSGTPKSNSSQIPFESPKMEDIQKDSDEYAAAQASLIRSFKDSVSTCIISCFVGTIANPNKPGSIQYSSSNTLYMEVRCPAVKPPLIVISNQGRNSLNFGDVATGHTLKKRIRVQNISHETVELSSSLFNPCGPFMLMNALRPLLPGATHTLLISFTPMENKKYYETLEVQTKNAALNLNLSGKGICPVVICSVEDGVLDFGCILAKENTSCFFKLQNTSPVTTDVSMKLDSLSVRLLMEQQEIPVFLTPGKERNSPVGTQNYHGLSVFSVSPAEVTIEPGKTHDISVIFQPDHESLYYSDRLQVELGDKVAHVITLKGAARNCAMYITGGDPLDVPVESLVELPTREDAEKGEATDVIPVLLTLKTTQKEDTLVPLQRELVVGCLKSTQPTIKKNVEFSFDNVQSLQHKGFTVDPSRGTVEPGQKKSISVIWMPPNGHDQRYPVSASALLTLKGDITEIYKVNLIAIIADA</sequence>
<gene>
    <name evidence="5" type="primary">Cfap74</name>
    <name evidence="5" type="ORF">GTO96_0019122</name>
</gene>
<feature type="domain" description="CFAP74 third Ig-like" evidence="3">
    <location>
        <begin position="128"/>
        <end position="240"/>
    </location>
</feature>
<dbReference type="InterPro" id="IPR056310">
    <property type="entry name" value="Ig-CFAP74_4th"/>
</dbReference>
<evidence type="ECO:0000313" key="6">
    <source>
        <dbReference type="Proteomes" id="UP000886611"/>
    </source>
</evidence>
<evidence type="ECO:0000256" key="1">
    <source>
        <dbReference type="SAM" id="MobiDB-lite"/>
    </source>
</evidence>
<feature type="compositionally biased region" description="Polar residues" evidence="1">
    <location>
        <begin position="475"/>
        <end position="494"/>
    </location>
</feature>
<feature type="compositionally biased region" description="Basic and acidic residues" evidence="1">
    <location>
        <begin position="460"/>
        <end position="472"/>
    </location>
</feature>
<feature type="domain" description="CFAP74 second Ig-like" evidence="2">
    <location>
        <begin position="29"/>
        <end position="125"/>
    </location>
</feature>
<organism evidence="5 6">
    <name type="scientific">Polypterus senegalus</name>
    <name type="common">Senegal bichir</name>
    <dbReference type="NCBI Taxonomy" id="55291"/>
    <lineage>
        <taxon>Eukaryota</taxon>
        <taxon>Metazoa</taxon>
        <taxon>Chordata</taxon>
        <taxon>Craniata</taxon>
        <taxon>Vertebrata</taxon>
        <taxon>Euteleostomi</taxon>
        <taxon>Actinopterygii</taxon>
        <taxon>Polypteriformes</taxon>
        <taxon>Polypteridae</taxon>
        <taxon>Polypterus</taxon>
    </lineage>
</organism>
<feature type="non-terminal residue" evidence="5">
    <location>
        <position position="1"/>
    </location>
</feature>